<comment type="function">
    <text evidence="6 7">This protein binds to 23S rRNA in the presence of protein L20.</text>
</comment>
<dbReference type="GO" id="GO:0019843">
    <property type="term" value="F:rRNA binding"/>
    <property type="evidence" value="ECO:0007669"/>
    <property type="project" value="UniProtKB-UniRule"/>
</dbReference>
<dbReference type="InterPro" id="IPR001787">
    <property type="entry name" value="Ribosomal_bL21"/>
</dbReference>
<evidence type="ECO:0000256" key="5">
    <source>
        <dbReference type="ARBA" id="ARBA00023274"/>
    </source>
</evidence>
<dbReference type="EMBL" id="CP158568">
    <property type="protein sequence ID" value="XBY44385.1"/>
    <property type="molecule type" value="Genomic_DNA"/>
</dbReference>
<dbReference type="AlphaFoldDB" id="A0AAU7X8K3"/>
<comment type="subunit">
    <text evidence="6">Part of the 50S ribosomal subunit. Contacts protein L20.</text>
</comment>
<dbReference type="SUPFAM" id="SSF141091">
    <property type="entry name" value="L21p-like"/>
    <property type="match status" value="1"/>
</dbReference>
<organism evidence="8">
    <name type="scientific">Methyloraptor flagellatus</name>
    <dbReference type="NCBI Taxonomy" id="3162530"/>
    <lineage>
        <taxon>Bacteria</taxon>
        <taxon>Pseudomonadati</taxon>
        <taxon>Pseudomonadota</taxon>
        <taxon>Alphaproteobacteria</taxon>
        <taxon>Hyphomicrobiales</taxon>
        <taxon>Ancalomicrobiaceae</taxon>
        <taxon>Methyloraptor</taxon>
    </lineage>
</organism>
<dbReference type="PANTHER" id="PTHR21349:SF0">
    <property type="entry name" value="LARGE RIBOSOMAL SUBUNIT PROTEIN BL21M"/>
    <property type="match status" value="1"/>
</dbReference>
<evidence type="ECO:0000256" key="1">
    <source>
        <dbReference type="ARBA" id="ARBA00008563"/>
    </source>
</evidence>
<dbReference type="Pfam" id="PF00829">
    <property type="entry name" value="Ribosomal_L21p"/>
    <property type="match status" value="1"/>
</dbReference>
<evidence type="ECO:0000256" key="6">
    <source>
        <dbReference type="HAMAP-Rule" id="MF_01363"/>
    </source>
</evidence>
<dbReference type="KEGG" id="mflg:ABS361_20600"/>
<name>A0AAU7X8K3_9HYPH</name>
<dbReference type="GO" id="GO:0005737">
    <property type="term" value="C:cytoplasm"/>
    <property type="evidence" value="ECO:0007669"/>
    <property type="project" value="UniProtKB-ARBA"/>
</dbReference>
<comment type="similarity">
    <text evidence="1 6 7">Belongs to the bacterial ribosomal protein bL21 family.</text>
</comment>
<evidence type="ECO:0000256" key="7">
    <source>
        <dbReference type="RuleBase" id="RU000562"/>
    </source>
</evidence>
<keyword evidence="5 6" id="KW-0687">Ribonucleoprotein</keyword>
<keyword evidence="2 6" id="KW-0699">rRNA-binding</keyword>
<evidence type="ECO:0000256" key="3">
    <source>
        <dbReference type="ARBA" id="ARBA00022884"/>
    </source>
</evidence>
<keyword evidence="4 6" id="KW-0689">Ribosomal protein</keyword>
<dbReference type="GO" id="GO:1990904">
    <property type="term" value="C:ribonucleoprotein complex"/>
    <property type="evidence" value="ECO:0007669"/>
    <property type="project" value="UniProtKB-KW"/>
</dbReference>
<evidence type="ECO:0000256" key="2">
    <source>
        <dbReference type="ARBA" id="ARBA00022730"/>
    </source>
</evidence>
<dbReference type="GO" id="GO:0005840">
    <property type="term" value="C:ribosome"/>
    <property type="evidence" value="ECO:0007669"/>
    <property type="project" value="UniProtKB-KW"/>
</dbReference>
<dbReference type="InterPro" id="IPR018258">
    <property type="entry name" value="Ribosomal_bL21_CS"/>
</dbReference>
<dbReference type="InterPro" id="IPR028909">
    <property type="entry name" value="bL21-like"/>
</dbReference>
<dbReference type="RefSeq" id="WP_407049479.1">
    <property type="nucleotide sequence ID" value="NZ_CP158568.1"/>
</dbReference>
<dbReference type="NCBIfam" id="TIGR00061">
    <property type="entry name" value="L21"/>
    <property type="match status" value="1"/>
</dbReference>
<dbReference type="GO" id="GO:0003735">
    <property type="term" value="F:structural constituent of ribosome"/>
    <property type="evidence" value="ECO:0007669"/>
    <property type="project" value="InterPro"/>
</dbReference>
<keyword evidence="3 6" id="KW-0694">RNA-binding</keyword>
<dbReference type="PROSITE" id="PS01169">
    <property type="entry name" value="RIBOSOMAL_L21"/>
    <property type="match status" value="1"/>
</dbReference>
<dbReference type="HAMAP" id="MF_01363">
    <property type="entry name" value="Ribosomal_bL21"/>
    <property type="match status" value="1"/>
</dbReference>
<dbReference type="GO" id="GO:0006412">
    <property type="term" value="P:translation"/>
    <property type="evidence" value="ECO:0007669"/>
    <property type="project" value="UniProtKB-UniRule"/>
</dbReference>
<dbReference type="InterPro" id="IPR036164">
    <property type="entry name" value="bL21-like_sf"/>
</dbReference>
<protein>
    <recommendedName>
        <fullName evidence="6">Large ribosomal subunit protein bL21</fullName>
    </recommendedName>
</protein>
<dbReference type="PANTHER" id="PTHR21349">
    <property type="entry name" value="50S RIBOSOMAL PROTEIN L21"/>
    <property type="match status" value="1"/>
</dbReference>
<evidence type="ECO:0000256" key="4">
    <source>
        <dbReference type="ARBA" id="ARBA00022980"/>
    </source>
</evidence>
<sequence>MFAVIKTGGKQYRVAAQQVITIEKLEAEAGQTVSFDEVLMVGEGADVKVGAPTLAGAVVSAEVVEQTRAKKVIIFKKRRRKNSRRKEGHRQDLTKVRITEIRA</sequence>
<gene>
    <name evidence="6 8" type="primary">rplU</name>
    <name evidence="8" type="ORF">ABS361_20600</name>
</gene>
<evidence type="ECO:0000313" key="8">
    <source>
        <dbReference type="EMBL" id="XBY44385.1"/>
    </source>
</evidence>
<reference evidence="8" key="1">
    <citation type="submission" date="2024-06" db="EMBL/GenBank/DDBJ databases">
        <title>Methylostella associata gen. nov., sp. nov., a novel Ancalomicrobiaceae-affiliated facultatively methylotrophic bacteria that feed on methanotrophs of the genus Methylococcus.</title>
        <authorList>
            <person name="Saltykova V."/>
            <person name="Danilova O.V."/>
            <person name="Oshkin I.Y."/>
            <person name="Belova S.E."/>
            <person name="Pimenov N.V."/>
            <person name="Dedysh S.N."/>
        </authorList>
    </citation>
    <scope>NUCLEOTIDE SEQUENCE</scope>
    <source>
        <strain evidence="8">S20</strain>
    </source>
</reference>
<proteinExistence type="inferred from homology"/>
<accession>A0AAU7X8K3</accession>